<accession>A0A7T3ZWY3</accession>
<dbReference type="Proteomes" id="UP000595374">
    <property type="component" value="Chromosome"/>
</dbReference>
<feature type="region of interest" description="Disordered" evidence="1">
    <location>
        <begin position="214"/>
        <end position="235"/>
    </location>
</feature>
<evidence type="ECO:0000313" key="5">
    <source>
        <dbReference type="Proteomes" id="UP000595374"/>
    </source>
</evidence>
<dbReference type="RefSeq" id="WP_198498393.1">
    <property type="nucleotide sequence ID" value="NZ_CP065989.1"/>
</dbReference>
<evidence type="ECO:0000256" key="2">
    <source>
        <dbReference type="SAM" id="Phobius"/>
    </source>
</evidence>
<protein>
    <submittedName>
        <fullName evidence="4">DUF4129 domain-containing protein</fullName>
    </submittedName>
</protein>
<dbReference type="EMBL" id="CP065989">
    <property type="protein sequence ID" value="QQB13169.1"/>
    <property type="molecule type" value="Genomic_DNA"/>
</dbReference>
<dbReference type="Pfam" id="PF13559">
    <property type="entry name" value="DUF4129"/>
    <property type="match status" value="1"/>
</dbReference>
<reference evidence="4 5" key="1">
    <citation type="submission" date="2020-12" db="EMBL/GenBank/DDBJ databases">
        <title>FDA dAtabase for Regulatory Grade micrObial Sequences (FDA-ARGOS): Supporting development and validation of Infectious Disease Dx tests.</title>
        <authorList>
            <person name="Sproer C."/>
            <person name="Gronow S."/>
            <person name="Severitt S."/>
            <person name="Schroder I."/>
            <person name="Tallon L."/>
            <person name="Sadzewicz L."/>
            <person name="Zhao X."/>
            <person name="Boylan J."/>
            <person name="Ott S."/>
            <person name="Bowen H."/>
            <person name="Vavikolanu K."/>
            <person name="Mehta A."/>
            <person name="Aluvathingal J."/>
            <person name="Nadendla S."/>
            <person name="Lowell S."/>
            <person name="Myers T."/>
            <person name="Yan Y."/>
            <person name="Sichtig H."/>
        </authorList>
    </citation>
    <scope>NUCLEOTIDE SEQUENCE [LARGE SCALE GENOMIC DNA]</scope>
    <source>
        <strain evidence="4 5">FDAARGOS_990</strain>
    </source>
</reference>
<gene>
    <name evidence="4" type="ORF">I6H47_09905</name>
</gene>
<dbReference type="InterPro" id="IPR025403">
    <property type="entry name" value="TgpA-like_C"/>
</dbReference>
<keyword evidence="2" id="KW-1133">Transmembrane helix</keyword>
<keyword evidence="2" id="KW-0812">Transmembrane</keyword>
<keyword evidence="2" id="KW-0472">Membrane</keyword>
<organism evidence="4 5">
    <name type="scientific">Brevibacterium casei</name>
    <dbReference type="NCBI Taxonomy" id="33889"/>
    <lineage>
        <taxon>Bacteria</taxon>
        <taxon>Bacillati</taxon>
        <taxon>Actinomycetota</taxon>
        <taxon>Actinomycetes</taxon>
        <taxon>Micrococcales</taxon>
        <taxon>Brevibacteriaceae</taxon>
        <taxon>Brevibacterium</taxon>
    </lineage>
</organism>
<proteinExistence type="predicted"/>
<evidence type="ECO:0000256" key="1">
    <source>
        <dbReference type="SAM" id="MobiDB-lite"/>
    </source>
</evidence>
<evidence type="ECO:0000259" key="3">
    <source>
        <dbReference type="Pfam" id="PF13559"/>
    </source>
</evidence>
<sequence>MIPPIVAAASGVIDRDTGREWLNRELSRSEYAENDLTPLEQLGRWLGDVWAALLSAALGGKSPWLLLLVVAAVAVLIGLIVWRVRRLGLRRARMPLAAFDAVVTSPRPEPWRESARAAHERGDHRTAVIDEARAIFAVLGLKHVIDLEAAQTANEITRVAGTALPAHATALRRVSRVFDDLMFGPDDELGPTDLAGVYAEFLALDAELDALPAHRGAPARSGDPSRTLTAEAGRR</sequence>
<feature type="domain" description="Protein-glutamine gamma-glutamyltransferase-like C-terminal" evidence="3">
    <location>
        <begin position="143"/>
        <end position="186"/>
    </location>
</feature>
<name>A0A7T3ZWY3_9MICO</name>
<dbReference type="AlphaFoldDB" id="A0A7T3ZWY3"/>
<evidence type="ECO:0000313" key="4">
    <source>
        <dbReference type="EMBL" id="QQB13169.1"/>
    </source>
</evidence>
<feature type="transmembrane region" description="Helical" evidence="2">
    <location>
        <begin position="64"/>
        <end position="84"/>
    </location>
</feature>